<keyword evidence="3" id="KW-0964">Secreted</keyword>
<dbReference type="InterPro" id="IPR038765">
    <property type="entry name" value="Papain-like_cys_pep_sf"/>
</dbReference>
<evidence type="ECO:0000256" key="3">
    <source>
        <dbReference type="ARBA" id="ARBA00022525"/>
    </source>
</evidence>
<evidence type="ECO:0000256" key="8">
    <source>
        <dbReference type="ARBA" id="ARBA00023200"/>
    </source>
</evidence>
<dbReference type="GO" id="GO:0005576">
    <property type="term" value="C:extracellular region"/>
    <property type="evidence" value="ECO:0007669"/>
    <property type="project" value="UniProtKB-SubCell"/>
</dbReference>
<evidence type="ECO:0000313" key="16">
    <source>
        <dbReference type="EMBL" id="MMS78709.1"/>
    </source>
</evidence>
<dbReference type="InterPro" id="IPR054328">
    <property type="entry name" value="SseL-like_C"/>
</dbReference>
<keyword evidence="7" id="KW-0843">Virulence</keyword>
<reference evidence="16" key="1">
    <citation type="submission" date="2018-10" db="EMBL/GenBank/DDBJ databases">
        <authorList>
            <consortium name="PulseNet: The National Subtyping Network for Foodborne Disease Surveillance"/>
            <person name="Tarr C.L."/>
            <person name="Trees E."/>
            <person name="Katz L.S."/>
            <person name="Carleton-Romer H.A."/>
            <person name="Stroika S."/>
            <person name="Kucerova Z."/>
            <person name="Roache K.F."/>
            <person name="Sabol A.L."/>
            <person name="Besser J."/>
            <person name="Gerner-Smidt P."/>
        </authorList>
    </citation>
    <scope>NUCLEOTIDE SEQUENCE [LARGE SCALE GENOMIC DNA]</scope>
    <source>
        <strain evidence="16">PNUSAS052121</strain>
    </source>
</reference>
<evidence type="ECO:0000256" key="7">
    <source>
        <dbReference type="ARBA" id="ARBA00023026"/>
    </source>
</evidence>
<protein>
    <recommendedName>
        <fullName evidence="10">Deubiquitinase SseL</fullName>
    </recommendedName>
    <alternativeName>
        <fullName evidence="12">Deubiquitinating enzyme</fullName>
    </alternativeName>
    <alternativeName>
        <fullName evidence="11">Deubiquitinating protease</fullName>
    </alternativeName>
    <alternativeName>
        <fullName evidence="13">Salmonella secreted effector L</fullName>
    </alternativeName>
</protein>
<dbReference type="NCBIfam" id="NF008812">
    <property type="entry name" value="PRK11836.1"/>
    <property type="match status" value="1"/>
</dbReference>
<feature type="domain" description="SseL-like C-terminal" evidence="14">
    <location>
        <begin position="152"/>
        <end position="335"/>
    </location>
</feature>
<keyword evidence="8" id="KW-1035">Host cytoplasm</keyword>
<sequence>MITGYYSHYQLNVEQFNNLFTNNVDVNTLDLLGKSAADGNLDCIDMLHNLALRHDYIGKKSESILFDLFSGKTRGKVGIDEEIQQTSLKLYETACDAKGKDNTDMSKLYSPSKLLYMAGSAMKNITQKQELSNIFNGMDRAQSQFEQFDNVDLWSNGRMLMTDEINNAMNGLISNTDNFSLNFPIGLIEPINKLNMLSEQIAEKRKYSKDLDKKELFPINTGGHWVLFVLYKNENDNNPECVVFNSSCELNKDVKNHLIDSAKIAGVTKENIEFINGDMQENVPNGCGVFVVKVAALLSNTPERKPVDIFNDFIKDFSKLSAEDQMLFNIQNRRQQYEHNI</sequence>
<dbReference type="Pfam" id="PF22103">
    <property type="entry name" value="ElaD_SseL-like_N"/>
    <property type="match status" value="1"/>
</dbReference>
<evidence type="ECO:0000259" key="15">
    <source>
        <dbReference type="Pfam" id="PF22103"/>
    </source>
</evidence>
<evidence type="ECO:0000256" key="2">
    <source>
        <dbReference type="ARBA" id="ARBA00004613"/>
    </source>
</evidence>
<dbReference type="GO" id="GO:0006508">
    <property type="term" value="P:proteolysis"/>
    <property type="evidence" value="ECO:0007669"/>
    <property type="project" value="UniProtKB-KW"/>
</dbReference>
<evidence type="ECO:0000256" key="11">
    <source>
        <dbReference type="ARBA" id="ARBA00044996"/>
    </source>
</evidence>
<dbReference type="GO" id="GO:0008234">
    <property type="term" value="F:cysteine-type peptidase activity"/>
    <property type="evidence" value="ECO:0007669"/>
    <property type="project" value="UniProtKB-KW"/>
</dbReference>
<organism evidence="16">
    <name type="scientific">Salmonella enterica</name>
    <name type="common">Salmonella choleraesuis</name>
    <dbReference type="NCBI Taxonomy" id="28901"/>
    <lineage>
        <taxon>Bacteria</taxon>
        <taxon>Pseudomonadati</taxon>
        <taxon>Pseudomonadota</taxon>
        <taxon>Gammaproteobacteria</taxon>
        <taxon>Enterobacterales</taxon>
        <taxon>Enterobacteriaceae</taxon>
        <taxon>Salmonella</taxon>
    </lineage>
</organism>
<accession>A0A403T4F5</accession>
<evidence type="ECO:0000256" key="10">
    <source>
        <dbReference type="ARBA" id="ARBA00044984"/>
    </source>
</evidence>
<evidence type="ECO:0000256" key="9">
    <source>
        <dbReference type="ARBA" id="ARBA00044952"/>
    </source>
</evidence>
<evidence type="ECO:0000256" key="12">
    <source>
        <dbReference type="ARBA" id="ARBA00045004"/>
    </source>
</evidence>
<dbReference type="SUPFAM" id="SSF54001">
    <property type="entry name" value="Cysteine proteinases"/>
    <property type="match status" value="1"/>
</dbReference>
<dbReference type="AlphaFoldDB" id="A0A403T4F5"/>
<keyword evidence="4" id="KW-0645">Protease</keyword>
<dbReference type="GO" id="GO:0030430">
    <property type="term" value="C:host cell cytoplasm"/>
    <property type="evidence" value="ECO:0007669"/>
    <property type="project" value="UniProtKB-SubCell"/>
</dbReference>
<evidence type="ECO:0000256" key="5">
    <source>
        <dbReference type="ARBA" id="ARBA00022801"/>
    </source>
</evidence>
<evidence type="ECO:0000256" key="13">
    <source>
        <dbReference type="ARBA" id="ARBA00045015"/>
    </source>
</evidence>
<evidence type="ECO:0000256" key="1">
    <source>
        <dbReference type="ARBA" id="ARBA00004192"/>
    </source>
</evidence>
<evidence type="ECO:0000259" key="14">
    <source>
        <dbReference type="Pfam" id="PF22102"/>
    </source>
</evidence>
<proteinExistence type="inferred from homology"/>
<comment type="similarity">
    <text evidence="9">Belongs to the peptidase C79 family.</text>
</comment>
<keyword evidence="5" id="KW-0378">Hydrolase</keyword>
<dbReference type="InterPro" id="IPR054329">
    <property type="entry name" value="ElaD/SseL-like_N"/>
</dbReference>
<gene>
    <name evidence="16" type="ORF">D9O31_19780</name>
</gene>
<comment type="caution">
    <text evidence="16">The sequence shown here is derived from an EMBL/GenBank/DDBJ whole genome shotgun (WGS) entry which is preliminary data.</text>
</comment>
<comment type="subcellular location">
    <subcellularLocation>
        <location evidence="1">Host cytoplasm</location>
    </subcellularLocation>
    <subcellularLocation>
        <location evidence="2">Secreted</location>
    </subcellularLocation>
</comment>
<dbReference type="Gene3D" id="3.40.395.10">
    <property type="entry name" value="Adenoviral Proteinase, Chain A"/>
    <property type="match status" value="1"/>
</dbReference>
<evidence type="ECO:0000256" key="4">
    <source>
        <dbReference type="ARBA" id="ARBA00022670"/>
    </source>
</evidence>
<keyword evidence="6" id="KW-0788">Thiol protease</keyword>
<evidence type="ECO:0000256" key="6">
    <source>
        <dbReference type="ARBA" id="ARBA00022807"/>
    </source>
</evidence>
<dbReference type="Pfam" id="PF22102">
    <property type="entry name" value="ElaD-SseL-like_C"/>
    <property type="match status" value="1"/>
</dbReference>
<dbReference type="EMBL" id="RWAH01000023">
    <property type="protein sequence ID" value="MMS78709.1"/>
    <property type="molecule type" value="Genomic_DNA"/>
</dbReference>
<feature type="domain" description="ElaD/SseL-like N-terminal" evidence="15">
    <location>
        <begin position="28"/>
        <end position="128"/>
    </location>
</feature>
<name>A0A403T4F5_SALER</name>
<dbReference type="Proteomes" id="UP000839526">
    <property type="component" value="Unassembled WGS sequence"/>
</dbReference>